<dbReference type="GO" id="GO:0005634">
    <property type="term" value="C:nucleus"/>
    <property type="evidence" value="ECO:0007669"/>
    <property type="project" value="TreeGrafter"/>
</dbReference>
<dbReference type="Proteomes" id="UP000008068">
    <property type="component" value="Unassembled WGS sequence"/>
</dbReference>
<dbReference type="InterPro" id="IPR001888">
    <property type="entry name" value="Transposase_1"/>
</dbReference>
<dbReference type="OMA" id="FITTITH"/>
<name>G0NU48_CAEBE</name>
<dbReference type="Pfam" id="PF17906">
    <property type="entry name" value="HTH_48"/>
    <property type="match status" value="1"/>
</dbReference>
<gene>
    <name evidence="3" type="ORF">CAEBREN_09911</name>
</gene>
<protein>
    <recommendedName>
        <fullName evidence="2">Mos1 transposase HTH domain-containing protein</fullName>
    </recommendedName>
</protein>
<dbReference type="GO" id="GO:0003697">
    <property type="term" value="F:single-stranded DNA binding"/>
    <property type="evidence" value="ECO:0007669"/>
    <property type="project" value="TreeGrafter"/>
</dbReference>
<feature type="domain" description="Mos1 transposase HTH" evidence="2">
    <location>
        <begin position="9"/>
        <end position="57"/>
    </location>
</feature>
<reference evidence="4" key="1">
    <citation type="submission" date="2011-07" db="EMBL/GenBank/DDBJ databases">
        <authorList>
            <consortium name="Caenorhabditis brenneri Sequencing and Analysis Consortium"/>
            <person name="Wilson R.K."/>
        </authorList>
    </citation>
    <scope>NUCLEOTIDE SEQUENCE [LARGE SCALE GENOMIC DNA]</scope>
    <source>
        <strain evidence="4">PB2801</strain>
    </source>
</reference>
<feature type="region of interest" description="Disordered" evidence="1">
    <location>
        <begin position="61"/>
        <end position="92"/>
    </location>
</feature>
<dbReference type="GO" id="GO:0006303">
    <property type="term" value="P:double-strand break repair via nonhomologous end joining"/>
    <property type="evidence" value="ECO:0007669"/>
    <property type="project" value="TreeGrafter"/>
</dbReference>
<dbReference type="GO" id="GO:0044547">
    <property type="term" value="F:DNA topoisomerase binding"/>
    <property type="evidence" value="ECO:0007669"/>
    <property type="project" value="TreeGrafter"/>
</dbReference>
<evidence type="ECO:0000256" key="1">
    <source>
        <dbReference type="SAM" id="MobiDB-lite"/>
    </source>
</evidence>
<dbReference type="InterPro" id="IPR052709">
    <property type="entry name" value="Transposase-MT_Hybrid"/>
</dbReference>
<proteinExistence type="predicted"/>
<dbReference type="GO" id="GO:0042800">
    <property type="term" value="F:histone H3K4 methyltransferase activity"/>
    <property type="evidence" value="ECO:0007669"/>
    <property type="project" value="TreeGrafter"/>
</dbReference>
<organism evidence="4">
    <name type="scientific">Caenorhabditis brenneri</name>
    <name type="common">Nematode worm</name>
    <dbReference type="NCBI Taxonomy" id="135651"/>
    <lineage>
        <taxon>Eukaryota</taxon>
        <taxon>Metazoa</taxon>
        <taxon>Ecdysozoa</taxon>
        <taxon>Nematoda</taxon>
        <taxon>Chromadorea</taxon>
        <taxon>Rhabditida</taxon>
        <taxon>Rhabditina</taxon>
        <taxon>Rhabditomorpha</taxon>
        <taxon>Rhabditoidea</taxon>
        <taxon>Rhabditidae</taxon>
        <taxon>Peloderinae</taxon>
        <taxon>Caenorhabditis</taxon>
    </lineage>
</organism>
<dbReference type="STRING" id="135651.G0NU48"/>
<dbReference type="EMBL" id="GL379947">
    <property type="protein sequence ID" value="EGT37655.1"/>
    <property type="molecule type" value="Genomic_DNA"/>
</dbReference>
<dbReference type="PANTHER" id="PTHR46060:SF2">
    <property type="entry name" value="HISTONE-LYSINE N-METHYLTRANSFERASE SETMAR"/>
    <property type="match status" value="1"/>
</dbReference>
<dbReference type="AlphaFoldDB" id="G0NU48"/>
<dbReference type="PANTHER" id="PTHR46060">
    <property type="entry name" value="MARINER MOS1 TRANSPOSASE-LIKE PROTEIN"/>
    <property type="match status" value="1"/>
</dbReference>
<dbReference type="Pfam" id="PF01359">
    <property type="entry name" value="Transposase_1"/>
    <property type="match status" value="1"/>
</dbReference>
<dbReference type="InterPro" id="IPR036397">
    <property type="entry name" value="RNaseH_sf"/>
</dbReference>
<evidence type="ECO:0000313" key="4">
    <source>
        <dbReference type="Proteomes" id="UP000008068"/>
    </source>
</evidence>
<dbReference type="GO" id="GO:0000729">
    <property type="term" value="P:DNA double-strand break processing"/>
    <property type="evidence" value="ECO:0007669"/>
    <property type="project" value="TreeGrafter"/>
</dbReference>
<dbReference type="GO" id="GO:0000793">
    <property type="term" value="C:condensed chromosome"/>
    <property type="evidence" value="ECO:0007669"/>
    <property type="project" value="TreeGrafter"/>
</dbReference>
<dbReference type="GO" id="GO:0035861">
    <property type="term" value="C:site of double-strand break"/>
    <property type="evidence" value="ECO:0007669"/>
    <property type="project" value="TreeGrafter"/>
</dbReference>
<dbReference type="GO" id="GO:0000014">
    <property type="term" value="F:single-stranded DNA endodeoxyribonuclease activity"/>
    <property type="evidence" value="ECO:0007669"/>
    <property type="project" value="TreeGrafter"/>
</dbReference>
<evidence type="ECO:0000259" key="2">
    <source>
        <dbReference type="Pfam" id="PF17906"/>
    </source>
</evidence>
<dbReference type="GO" id="GO:0046975">
    <property type="term" value="F:histone H3K36 methyltransferase activity"/>
    <property type="evidence" value="ECO:0007669"/>
    <property type="project" value="TreeGrafter"/>
</dbReference>
<evidence type="ECO:0000313" key="3">
    <source>
        <dbReference type="EMBL" id="EGT37655.1"/>
    </source>
</evidence>
<keyword evidence="4" id="KW-1185">Reference proteome</keyword>
<dbReference type="InterPro" id="IPR041426">
    <property type="entry name" value="Mos1_HTH"/>
</dbReference>
<sequence length="343" mass="39440">MAEQLLQDHHALRAVFLYEYLQGHTSSEARRNLCTVLGEDIISLNTIKNWFKKFQQGSFDLNDKPRSGRPRSDIDGDISDEMKTEPRASVRDISSSIGLSSTTTFRHLHSLGMAPKFGQVVPHELTDDQKSVRCDLALSLLTRKRRTDWIKDITTGDEKWVLYVNHTRKRQWVPEGEAAQPDPKGELHEKKVMLSIWWDSKGVIFRELLPDHATINSSLYCTQLEKMVLAHQSLRPKRSKLLLLHDNARPHTSLMTRQKLQALGVEVLPHPSYSPNLAPTDYHLFRSLQNHLAGQRFHDREAVEKGIDAFFASKSPEFYESGISQLPMRWQEVIDSDGQYINY</sequence>
<dbReference type="Gene3D" id="1.10.10.1450">
    <property type="match status" value="1"/>
</dbReference>
<dbReference type="GO" id="GO:0044774">
    <property type="term" value="P:mitotic DNA integrity checkpoint signaling"/>
    <property type="evidence" value="ECO:0007669"/>
    <property type="project" value="TreeGrafter"/>
</dbReference>
<dbReference type="Gene3D" id="3.30.420.10">
    <property type="entry name" value="Ribonuclease H-like superfamily/Ribonuclease H"/>
    <property type="match status" value="1"/>
</dbReference>
<dbReference type="GO" id="GO:0003690">
    <property type="term" value="F:double-stranded DNA binding"/>
    <property type="evidence" value="ECO:0007669"/>
    <property type="project" value="TreeGrafter"/>
</dbReference>
<dbReference type="GO" id="GO:0015074">
    <property type="term" value="P:DNA integration"/>
    <property type="evidence" value="ECO:0007669"/>
    <property type="project" value="TreeGrafter"/>
</dbReference>
<feature type="compositionally biased region" description="Basic and acidic residues" evidence="1">
    <location>
        <begin position="61"/>
        <end position="90"/>
    </location>
</feature>
<dbReference type="InParanoid" id="G0NU48"/>
<dbReference type="eggNOG" id="KOG3575">
    <property type="taxonomic scope" value="Eukaryota"/>
</dbReference>
<accession>G0NU48</accession>
<dbReference type="GO" id="GO:0031297">
    <property type="term" value="P:replication fork processing"/>
    <property type="evidence" value="ECO:0007669"/>
    <property type="project" value="TreeGrafter"/>
</dbReference>
<dbReference type="HOGENOM" id="CLU_049837_1_0_1"/>
<dbReference type="OrthoDB" id="5838246at2759"/>